<name>A0A5C3NKE0_9AGAM</name>
<sequence length="288" mass="30668">MADTESIRLEVCVDSVESAVAAFNGGADRLEVCANLGLGGGTTPSIGLVKAIHQKLTDVPLMVMIRPRVGDFLYTSDELEVMLEDIRQLKATGCVSGFVFGILTTDGRVDASGTKRLVGAASPLQVCFHRAFDMSVDALESYRAVASIPGISRILTSGLKVSTQNPDSMAALQSLLQAWKSDPSAPTVLVGSGVNADTVHSILASLLPFGLAEIHMSGGGWVDSQMTFRREGMGMGVGGEKEWAVWRTSETAVRGVREILALSALNKHNFTEYHVSAKTEARAPYHSN</sequence>
<dbReference type="Proteomes" id="UP000305948">
    <property type="component" value="Unassembled WGS sequence"/>
</dbReference>
<accession>A0A5C3NKE0</accession>
<dbReference type="OrthoDB" id="7392499at2759"/>
<dbReference type="SUPFAM" id="SSF110395">
    <property type="entry name" value="CutC-like"/>
    <property type="match status" value="1"/>
</dbReference>
<proteinExistence type="inferred from homology"/>
<evidence type="ECO:0000256" key="1">
    <source>
        <dbReference type="ARBA" id="ARBA00007768"/>
    </source>
</evidence>
<reference evidence="3 4" key="1">
    <citation type="journal article" date="2019" name="Nat. Ecol. Evol.">
        <title>Megaphylogeny resolves global patterns of mushroom evolution.</title>
        <authorList>
            <person name="Varga T."/>
            <person name="Krizsan K."/>
            <person name="Foldi C."/>
            <person name="Dima B."/>
            <person name="Sanchez-Garcia M."/>
            <person name="Sanchez-Ramirez S."/>
            <person name="Szollosi G.J."/>
            <person name="Szarkandi J.G."/>
            <person name="Papp V."/>
            <person name="Albert L."/>
            <person name="Andreopoulos W."/>
            <person name="Angelini C."/>
            <person name="Antonin V."/>
            <person name="Barry K.W."/>
            <person name="Bougher N.L."/>
            <person name="Buchanan P."/>
            <person name="Buyck B."/>
            <person name="Bense V."/>
            <person name="Catcheside P."/>
            <person name="Chovatia M."/>
            <person name="Cooper J."/>
            <person name="Damon W."/>
            <person name="Desjardin D."/>
            <person name="Finy P."/>
            <person name="Geml J."/>
            <person name="Haridas S."/>
            <person name="Hughes K."/>
            <person name="Justo A."/>
            <person name="Karasinski D."/>
            <person name="Kautmanova I."/>
            <person name="Kiss B."/>
            <person name="Kocsube S."/>
            <person name="Kotiranta H."/>
            <person name="LaButti K.M."/>
            <person name="Lechner B.E."/>
            <person name="Liimatainen K."/>
            <person name="Lipzen A."/>
            <person name="Lukacs Z."/>
            <person name="Mihaltcheva S."/>
            <person name="Morgado L.N."/>
            <person name="Niskanen T."/>
            <person name="Noordeloos M.E."/>
            <person name="Ohm R.A."/>
            <person name="Ortiz-Santana B."/>
            <person name="Ovrebo C."/>
            <person name="Racz N."/>
            <person name="Riley R."/>
            <person name="Savchenko A."/>
            <person name="Shiryaev A."/>
            <person name="Soop K."/>
            <person name="Spirin V."/>
            <person name="Szebenyi C."/>
            <person name="Tomsovsky M."/>
            <person name="Tulloss R.E."/>
            <person name="Uehling J."/>
            <person name="Grigoriev I.V."/>
            <person name="Vagvolgyi C."/>
            <person name="Papp T."/>
            <person name="Martin F.M."/>
            <person name="Miettinen O."/>
            <person name="Hibbett D.S."/>
            <person name="Nagy L.G."/>
        </authorList>
    </citation>
    <scope>NUCLEOTIDE SEQUENCE [LARGE SCALE GENOMIC DNA]</scope>
    <source>
        <strain evidence="3 4">OMC1185</strain>
    </source>
</reference>
<dbReference type="STRING" id="5364.A0A5C3NKE0"/>
<dbReference type="GO" id="GO:0005507">
    <property type="term" value="F:copper ion binding"/>
    <property type="evidence" value="ECO:0007669"/>
    <property type="project" value="TreeGrafter"/>
</dbReference>
<comment type="similarity">
    <text evidence="1">Belongs to the CutC family.</text>
</comment>
<dbReference type="Pfam" id="PF03932">
    <property type="entry name" value="CutC"/>
    <property type="match status" value="1"/>
</dbReference>
<dbReference type="InterPro" id="IPR036822">
    <property type="entry name" value="CutC-like_dom_sf"/>
</dbReference>
<evidence type="ECO:0000256" key="2">
    <source>
        <dbReference type="ARBA" id="ARBA00019014"/>
    </source>
</evidence>
<gene>
    <name evidence="3" type="ORF">OE88DRAFT_1803287</name>
</gene>
<dbReference type="EMBL" id="ML213503">
    <property type="protein sequence ID" value="TFK56608.1"/>
    <property type="molecule type" value="Genomic_DNA"/>
</dbReference>
<dbReference type="PANTHER" id="PTHR12598">
    <property type="entry name" value="COPPER HOMEOSTASIS PROTEIN CUTC"/>
    <property type="match status" value="1"/>
</dbReference>
<dbReference type="PANTHER" id="PTHR12598:SF0">
    <property type="entry name" value="COPPER HOMEOSTASIS PROTEIN CUTC HOMOLOG"/>
    <property type="match status" value="1"/>
</dbReference>
<dbReference type="HAMAP" id="MF_00795">
    <property type="entry name" value="CutC"/>
    <property type="match status" value="1"/>
</dbReference>
<keyword evidence="4" id="KW-1185">Reference proteome</keyword>
<dbReference type="Gene3D" id="3.20.20.380">
    <property type="entry name" value="Copper homeostasis (CutC) domain"/>
    <property type="match status" value="1"/>
</dbReference>
<organism evidence="3 4">
    <name type="scientific">Heliocybe sulcata</name>
    <dbReference type="NCBI Taxonomy" id="5364"/>
    <lineage>
        <taxon>Eukaryota</taxon>
        <taxon>Fungi</taxon>
        <taxon>Dikarya</taxon>
        <taxon>Basidiomycota</taxon>
        <taxon>Agaricomycotina</taxon>
        <taxon>Agaricomycetes</taxon>
        <taxon>Gloeophyllales</taxon>
        <taxon>Gloeophyllaceae</taxon>
        <taxon>Heliocybe</taxon>
    </lineage>
</organism>
<evidence type="ECO:0000313" key="3">
    <source>
        <dbReference type="EMBL" id="TFK56608.1"/>
    </source>
</evidence>
<evidence type="ECO:0000313" key="4">
    <source>
        <dbReference type="Proteomes" id="UP000305948"/>
    </source>
</evidence>
<dbReference type="AlphaFoldDB" id="A0A5C3NKE0"/>
<dbReference type="InterPro" id="IPR005627">
    <property type="entry name" value="CutC-like"/>
</dbReference>
<protein>
    <recommendedName>
        <fullName evidence="2">Copper homeostasis protein cutC homolog</fullName>
    </recommendedName>
</protein>